<evidence type="ECO:0000313" key="2">
    <source>
        <dbReference type="Proteomes" id="UP001560293"/>
    </source>
</evidence>
<dbReference type="EMBL" id="JBFTEZ010000002">
    <property type="protein sequence ID" value="MEX6465491.1"/>
    <property type="molecule type" value="Genomic_DNA"/>
</dbReference>
<reference evidence="2" key="1">
    <citation type="submission" date="2024-07" db="EMBL/GenBank/DDBJ databases">
        <title>Pseudomonas strain that inhibits Aeromonas fish pathogens.</title>
        <authorList>
            <person name="Wildschutte H."/>
        </authorList>
    </citation>
    <scope>NUCLEOTIDE SEQUENCE [LARGE SCALE GENOMIC DNA]</scope>
    <source>
        <strain evidence="2">n60</strain>
    </source>
</reference>
<organism evidence="1 2">
    <name type="scientific">Dietzia cinnamea</name>
    <dbReference type="NCBI Taxonomy" id="321318"/>
    <lineage>
        <taxon>Bacteria</taxon>
        <taxon>Bacillati</taxon>
        <taxon>Actinomycetota</taxon>
        <taxon>Actinomycetes</taxon>
        <taxon>Mycobacteriales</taxon>
        <taxon>Dietziaceae</taxon>
        <taxon>Dietzia</taxon>
    </lineage>
</organism>
<proteinExistence type="predicted"/>
<dbReference type="Proteomes" id="UP001560293">
    <property type="component" value="Unassembled WGS sequence"/>
</dbReference>
<keyword evidence="2" id="KW-1185">Reference proteome</keyword>
<sequence length="415" mass="47353">MTYSGKLFRTIVRLPYPLPVYSGQKVSLYSTGAETGVSEPTFLQFHEGRSNTGQADIQFNSIRDLLEHESLISNSDMPPSSGIQYRYTIVDAITTMPTPRVEYTSQHARNVPSEYDPINRIVSGIALVSRAYLLATKARVHIASYEDLPEFLPVWIADFETEDWSKLDFRKLDWSGSVVLLETLTFSPDWSNPELEDGGDRELEEAAKFFAHQIESGDPLSLSLEWAMRSKYAMNAQGNYYDAVSNSITFVESFTVAIATCLLWEEQFATDKSITPEEAAGYFQYETRGSIVERVLQPRLGGDWTSVRSPWSEWKSSARPLRHRIVHAGYSPARAEADHAVDTSLSVQSWILDLLSKKLRKFPRTSWMTMGQEGLSSRGEWTRFIQEFIDERAGKESNWKTEYIKWHHDVMSYES</sequence>
<comment type="caution">
    <text evidence="1">The sequence shown here is derived from an EMBL/GenBank/DDBJ whole genome shotgun (WGS) entry which is preliminary data.</text>
</comment>
<protein>
    <recommendedName>
        <fullName evidence="3">ApeA N-terminal domain-containing protein</fullName>
    </recommendedName>
</protein>
<dbReference type="RefSeq" id="WP_369141685.1">
    <property type="nucleotide sequence ID" value="NZ_JBFTEZ010000002.1"/>
</dbReference>
<evidence type="ECO:0008006" key="3">
    <source>
        <dbReference type="Google" id="ProtNLM"/>
    </source>
</evidence>
<accession>A0ABV3YP05</accession>
<evidence type="ECO:0000313" key="1">
    <source>
        <dbReference type="EMBL" id="MEX6465491.1"/>
    </source>
</evidence>
<name>A0ABV3YP05_9ACTN</name>
<gene>
    <name evidence="1" type="ORF">AB6N35_14305</name>
</gene>